<protein>
    <submittedName>
        <fullName evidence="1">Uncharacterized protein</fullName>
    </submittedName>
</protein>
<evidence type="ECO:0000313" key="1">
    <source>
        <dbReference type="EMBL" id="KAF0034086.1"/>
    </source>
</evidence>
<name>A0A6A4SG05_SCOMX</name>
<comment type="caution">
    <text evidence="1">The sequence shown here is derived from an EMBL/GenBank/DDBJ whole genome shotgun (WGS) entry which is preliminary data.</text>
</comment>
<dbReference type="EMBL" id="VEVO01000012">
    <property type="protein sequence ID" value="KAF0034086.1"/>
    <property type="molecule type" value="Genomic_DNA"/>
</dbReference>
<reference evidence="1 2" key="1">
    <citation type="submission" date="2019-06" db="EMBL/GenBank/DDBJ databases">
        <title>Draft genomes of female and male turbot (Scophthalmus maximus).</title>
        <authorList>
            <person name="Xu H."/>
            <person name="Xu X.-W."/>
            <person name="Shao C."/>
            <person name="Chen S."/>
        </authorList>
    </citation>
    <scope>NUCLEOTIDE SEQUENCE [LARGE SCALE GENOMIC DNA]</scope>
    <source>
        <strain evidence="1">Ysfricsl-2016a</strain>
        <tissue evidence="1">Blood</tissue>
    </source>
</reference>
<evidence type="ECO:0000313" key="2">
    <source>
        <dbReference type="Proteomes" id="UP000438429"/>
    </source>
</evidence>
<dbReference type="Proteomes" id="UP000438429">
    <property type="component" value="Unassembled WGS sequence"/>
</dbReference>
<accession>A0A6A4SG05</accession>
<organism evidence="1 2">
    <name type="scientific">Scophthalmus maximus</name>
    <name type="common">Turbot</name>
    <name type="synonym">Psetta maxima</name>
    <dbReference type="NCBI Taxonomy" id="52904"/>
    <lineage>
        <taxon>Eukaryota</taxon>
        <taxon>Metazoa</taxon>
        <taxon>Chordata</taxon>
        <taxon>Craniata</taxon>
        <taxon>Vertebrata</taxon>
        <taxon>Euteleostomi</taxon>
        <taxon>Actinopterygii</taxon>
        <taxon>Neopterygii</taxon>
        <taxon>Teleostei</taxon>
        <taxon>Neoteleostei</taxon>
        <taxon>Acanthomorphata</taxon>
        <taxon>Carangaria</taxon>
        <taxon>Pleuronectiformes</taxon>
        <taxon>Pleuronectoidei</taxon>
        <taxon>Scophthalmidae</taxon>
        <taxon>Scophthalmus</taxon>
    </lineage>
</organism>
<dbReference type="AlphaFoldDB" id="A0A6A4SG05"/>
<sequence>MASSAQHGRFGVVYPPRRHIPKSVSHTHQTCSFKAFDFHTFPVKPSCVTLLTSEMASDKSLTFDREGKLCKNTFDA</sequence>
<proteinExistence type="predicted"/>
<gene>
    <name evidence="1" type="ORF">F2P81_014152</name>
</gene>